<sequence>MLTRNTSSWLVYFAQLAGQYHSINRETGFMFSKRIFELSFNAETVAEIVAYGFFRISTKSGVIVCLSGPSFLR</sequence>
<reference evidence="1 2" key="1">
    <citation type="submission" date="2019-06" db="EMBL/GenBank/DDBJ databases">
        <title>Nitrosomonas stercoris KYUHI-S whole genome shotgun sequence.</title>
        <authorList>
            <person name="Nakagawa T."/>
            <person name="Tsuchiya Y."/>
            <person name="Takahashi R."/>
        </authorList>
    </citation>
    <scope>NUCLEOTIDE SEQUENCE [LARGE SCALE GENOMIC DNA]</scope>
    <source>
        <strain evidence="1 2">KYUHI-S</strain>
    </source>
</reference>
<dbReference type="EMBL" id="AP019755">
    <property type="protein sequence ID" value="BBL34709.1"/>
    <property type="molecule type" value="Genomic_DNA"/>
</dbReference>
<name>A0A4Y1YLW3_9PROT</name>
<gene>
    <name evidence="1" type="ORF">Nstercoris_00951</name>
</gene>
<dbReference type="AlphaFoldDB" id="A0A4Y1YLW3"/>
<evidence type="ECO:0000313" key="1">
    <source>
        <dbReference type="EMBL" id="BBL34709.1"/>
    </source>
</evidence>
<protein>
    <submittedName>
        <fullName evidence="1">Uncharacterized protein</fullName>
    </submittedName>
</protein>
<dbReference type="Proteomes" id="UP000316473">
    <property type="component" value="Chromosome"/>
</dbReference>
<keyword evidence="2" id="KW-1185">Reference proteome</keyword>
<organism evidence="1 2">
    <name type="scientific">Nitrosomonas stercoris</name>
    <dbReference type="NCBI Taxonomy" id="1444684"/>
    <lineage>
        <taxon>Bacteria</taxon>
        <taxon>Pseudomonadati</taxon>
        <taxon>Pseudomonadota</taxon>
        <taxon>Betaproteobacteria</taxon>
        <taxon>Nitrosomonadales</taxon>
        <taxon>Nitrosomonadaceae</taxon>
        <taxon>Nitrosomonas</taxon>
    </lineage>
</organism>
<dbReference type="KEGG" id="nst:Nstercoris_00951"/>
<evidence type="ECO:0000313" key="2">
    <source>
        <dbReference type="Proteomes" id="UP000316473"/>
    </source>
</evidence>
<accession>A0A4Y1YLW3</accession>
<proteinExistence type="predicted"/>